<protein>
    <recommendedName>
        <fullName evidence="3">DUF1828 domain-containing protein</fullName>
    </recommendedName>
</protein>
<evidence type="ECO:0008006" key="3">
    <source>
        <dbReference type="Google" id="ProtNLM"/>
    </source>
</evidence>
<name>A0A6A8MBT5_9LACO</name>
<sequence>MDLKQLKQDYLDWEAKHTVFYPWSETVFEVENDLVDAYGRKPFVLVEEGGGRYTVTDDGYLLFKYNPLEDNDDLNEYAAGMVIDAGFDFDQEHGVISREVSQAALPAAINGLMQLEIMMSYIA</sequence>
<reference evidence="1 2" key="1">
    <citation type="submission" date="2019-08" db="EMBL/GenBank/DDBJ databases">
        <title>In-depth cultivation of the pig gut microbiome towards novel bacterial diversity and tailored functional studies.</title>
        <authorList>
            <person name="Wylensek D."/>
            <person name="Hitch T.C.A."/>
            <person name="Clavel T."/>
        </authorList>
    </citation>
    <scope>NUCLEOTIDE SEQUENCE [LARGE SCALE GENOMIC DNA]</scope>
    <source>
        <strain evidence="1 2">Bifido-178-WT-2B</strain>
    </source>
</reference>
<dbReference type="AlphaFoldDB" id="A0A6A8MBT5"/>
<evidence type="ECO:0000313" key="1">
    <source>
        <dbReference type="EMBL" id="MST86686.1"/>
    </source>
</evidence>
<dbReference type="RefSeq" id="WP_154547698.1">
    <property type="nucleotide sequence ID" value="NZ_VUMX01000006.1"/>
</dbReference>
<dbReference type="EMBL" id="VUMX01000006">
    <property type="protein sequence ID" value="MST86686.1"/>
    <property type="molecule type" value="Genomic_DNA"/>
</dbReference>
<proteinExistence type="predicted"/>
<comment type="caution">
    <text evidence="1">The sequence shown here is derived from an EMBL/GenBank/DDBJ whole genome shotgun (WGS) entry which is preliminary data.</text>
</comment>
<dbReference type="OrthoDB" id="2308164at2"/>
<organism evidence="1 2">
    <name type="scientific">Lactobacillus porci</name>
    <dbReference type="NCBI Taxonomy" id="2012477"/>
    <lineage>
        <taxon>Bacteria</taxon>
        <taxon>Bacillati</taxon>
        <taxon>Bacillota</taxon>
        <taxon>Bacilli</taxon>
        <taxon>Lactobacillales</taxon>
        <taxon>Lactobacillaceae</taxon>
        <taxon>Lactobacillus</taxon>
    </lineage>
</organism>
<keyword evidence="2" id="KW-1185">Reference proteome</keyword>
<gene>
    <name evidence="1" type="ORF">FYJ62_03290</name>
</gene>
<evidence type="ECO:0000313" key="2">
    <source>
        <dbReference type="Proteomes" id="UP000438120"/>
    </source>
</evidence>
<accession>A0A6A8MBT5</accession>
<dbReference type="Proteomes" id="UP000438120">
    <property type="component" value="Unassembled WGS sequence"/>
</dbReference>